<dbReference type="InterPro" id="IPR051838">
    <property type="entry name" value="ARTD_PARP"/>
</dbReference>
<evidence type="ECO:0000256" key="5">
    <source>
        <dbReference type="ARBA" id="ARBA00023027"/>
    </source>
</evidence>
<proteinExistence type="inferred from homology"/>
<evidence type="ECO:0000259" key="9">
    <source>
        <dbReference type="PROSITE" id="PS50030"/>
    </source>
</evidence>
<reference evidence="12" key="1">
    <citation type="journal article" date="2016" name="Genome Biol. Evol.">
        <title>Conserved non-coding elements in the most distant genera of cephalochordates: the Goldilocks principle.</title>
        <authorList>
            <person name="Yue J.X."/>
            <person name="Kozmikova I."/>
            <person name="Ono H."/>
            <person name="Nossa C.W."/>
            <person name="Kozmik Z."/>
            <person name="Putnam N.H."/>
            <person name="Yu J.K."/>
            <person name="Holland L.Z."/>
        </authorList>
    </citation>
    <scope>NUCLEOTIDE SEQUENCE</scope>
</reference>
<dbReference type="Pfam" id="PF00644">
    <property type="entry name" value="PARP"/>
    <property type="match status" value="1"/>
</dbReference>
<dbReference type="GO" id="GO:0043539">
    <property type="term" value="F:protein serine/threonine kinase activator activity"/>
    <property type="evidence" value="ECO:0000318"/>
    <property type="project" value="GO_Central"/>
</dbReference>
<keyword evidence="5 7" id="KW-0520">NAD</keyword>
<evidence type="ECO:0000256" key="7">
    <source>
        <dbReference type="RuleBase" id="RU362114"/>
    </source>
</evidence>
<evidence type="ECO:0000256" key="8">
    <source>
        <dbReference type="SAM" id="MobiDB-lite"/>
    </source>
</evidence>
<feature type="domain" description="UBA" evidence="9">
    <location>
        <begin position="319"/>
        <end position="359"/>
    </location>
</feature>
<evidence type="ECO:0000256" key="3">
    <source>
        <dbReference type="ARBA" id="ARBA00022695"/>
    </source>
</evidence>
<dbReference type="GO" id="GO:0030968">
    <property type="term" value="P:endoplasmic reticulum unfolded protein response"/>
    <property type="evidence" value="ECO:0000318"/>
    <property type="project" value="GO_Central"/>
</dbReference>
<sequence length="820" mass="92221">MSRRYQMLRADIRCVIGACKDDPTCPFSDFEQGENLITFNYSNNNEGKTYTIHLSEDYPEHTLVSCSDRPEDAFTTNERIPLIFNRLAEDLWKQVNLHPPEISSSSGSSEDEEDSQEYFTHDSGGNDIDDYDLEVDIDDYYNDAHDMVEERMHPQLDNDIKSVEQRFGAHAINTRIFSSIDDVDAELNIDMSFLDEEIAKAWKVNRQEPIVIRLHLSFSQYLDANEPPKVEVFQPSNKETFGLGMQIQKIMETFLSKEWKDLSNDRVTAICVPLRPVSARASHPHKGASSHGKKLKQLHKMSESFQSLVSSWKVRPVKKIHDRHVAQLVDMGFTVEMARNALFMTRNNLEEAINLLLTQPESCRPAGGGGAGSSSSFRGTWTSALFLAPSVAQQHQVVLPARPSQPLKPATIGDELHLVPCSTERGRTAKTIPGLEYGFLAQCLIYARNRIPTLNEYCVVCDEPHIFQNGAMLKPVVCEREVCVFAFQQLGVMRGAADDIATGAEVVDLLLAMVKASSHSPRKDLILDPFPSVVDPDNAKEMVLSPKKKNYDRVNAILDSLMSVREMTQASVDMKKQLDKKDKYAWPFLSWVISSNRSHIVKLPESRRIKFMHTPHQFLLLSSPPAKEQAFREAKRQHGSLFAFHGSHIENWHSILRHGLINASGTKHQLHGAAYGSGIYLSPNSSVSFGYSCMGHGSHKAARNKALLVTPHRKGFLQGCKALGCTNQTTAASEKTGKKENTKRFLESDNLTCIALCEVIHSKELRKHNNIWVVPNPDHVCTRFFFVYEDGQVGDSMVDTTQEKYQKEILRAIGNMTATD</sequence>
<dbReference type="EC" id="2.4.2.-" evidence="7"/>
<dbReference type="SMART" id="SM00165">
    <property type="entry name" value="UBA"/>
    <property type="match status" value="1"/>
</dbReference>
<reference evidence="11" key="2">
    <citation type="journal article" date="2020" name="Nat. Ecol. Evol.">
        <title>Deeply conserved synteny resolves early events in vertebrate evolution.</title>
        <authorList>
            <person name="Simakov O."/>
            <person name="Marletaz F."/>
            <person name="Yue J.X."/>
            <person name="O'Connell B."/>
            <person name="Jenkins J."/>
            <person name="Brandt A."/>
            <person name="Calef R."/>
            <person name="Tung C.H."/>
            <person name="Huang T.K."/>
            <person name="Schmutz J."/>
            <person name="Satoh N."/>
            <person name="Yu J.K."/>
            <person name="Putnam N.H."/>
            <person name="Green R.E."/>
            <person name="Rokhsar D.S."/>
        </authorList>
    </citation>
    <scope>NUCLEOTIDE SEQUENCE [LARGE SCALE GENOMIC DNA]</scope>
    <source>
        <strain evidence="11">S238N-H82</strain>
    </source>
</reference>
<dbReference type="InterPro" id="IPR012317">
    <property type="entry name" value="Poly(ADP-ribose)pol_cat_dom"/>
</dbReference>
<dbReference type="KEGG" id="bfo:118409563"/>
<evidence type="ECO:0000259" key="10">
    <source>
        <dbReference type="PROSITE" id="PS51059"/>
    </source>
</evidence>
<dbReference type="SUPFAM" id="SSF46934">
    <property type="entry name" value="UBA-like"/>
    <property type="match status" value="1"/>
</dbReference>
<dbReference type="GO" id="GO:0019900">
    <property type="term" value="F:kinase binding"/>
    <property type="evidence" value="ECO:0000318"/>
    <property type="project" value="GO_Central"/>
</dbReference>
<dbReference type="CDD" id="cd14297">
    <property type="entry name" value="UBA2_spUBP14_like"/>
    <property type="match status" value="1"/>
</dbReference>
<keyword evidence="3" id="KW-0548">Nucleotidyltransferase</keyword>
<dbReference type="GO" id="GO:0071782">
    <property type="term" value="C:endoplasmic reticulum tubular network"/>
    <property type="evidence" value="ECO:0000318"/>
    <property type="project" value="GO_Central"/>
</dbReference>
<dbReference type="GeneID" id="118409563"/>
<dbReference type="Gene3D" id="1.10.8.10">
    <property type="entry name" value="DNA helicase RuvA subunit, C-terminal domain"/>
    <property type="match status" value="1"/>
</dbReference>
<feature type="region of interest" description="Disordered" evidence="8">
    <location>
        <begin position="98"/>
        <end position="127"/>
    </location>
</feature>
<dbReference type="GO" id="GO:0016779">
    <property type="term" value="F:nucleotidyltransferase activity"/>
    <property type="evidence" value="ECO:0007669"/>
    <property type="project" value="UniProtKB-KW"/>
</dbReference>
<dbReference type="GO" id="GO:0003950">
    <property type="term" value="F:NAD+ poly-ADP-ribosyltransferase activity"/>
    <property type="evidence" value="ECO:0000318"/>
    <property type="project" value="GO_Central"/>
</dbReference>
<comment type="similarity">
    <text evidence="6">Belongs to the ARTD/PARP family.</text>
</comment>
<evidence type="ECO:0000256" key="1">
    <source>
        <dbReference type="ARBA" id="ARBA00022676"/>
    </source>
</evidence>
<evidence type="ECO:0000256" key="4">
    <source>
        <dbReference type="ARBA" id="ARBA00022765"/>
    </source>
</evidence>
<keyword evidence="2 7" id="KW-0808">Transferase</keyword>
<dbReference type="AlphaFoldDB" id="A0A9J7KM87"/>
<dbReference type="CDD" id="cd01341">
    <property type="entry name" value="ADP_ribosyl"/>
    <property type="match status" value="2"/>
</dbReference>
<dbReference type="Pfam" id="PF22562">
    <property type="entry name" value="UBA_7"/>
    <property type="match status" value="1"/>
</dbReference>
<dbReference type="PROSITE" id="PS51059">
    <property type="entry name" value="PARP_CATALYTIC"/>
    <property type="match status" value="1"/>
</dbReference>
<reference evidence="12" key="3">
    <citation type="submission" date="2025-08" db="UniProtKB">
        <authorList>
            <consortium name="RefSeq"/>
        </authorList>
    </citation>
    <scope>IDENTIFICATION</scope>
</reference>
<dbReference type="GO" id="GO:0016020">
    <property type="term" value="C:membrane"/>
    <property type="evidence" value="ECO:0000318"/>
    <property type="project" value="GO_Central"/>
</dbReference>
<organism evidence="11 12">
    <name type="scientific">Branchiostoma floridae</name>
    <name type="common">Florida lancelet</name>
    <name type="synonym">Amphioxus</name>
    <dbReference type="NCBI Taxonomy" id="7739"/>
    <lineage>
        <taxon>Eukaryota</taxon>
        <taxon>Metazoa</taxon>
        <taxon>Chordata</taxon>
        <taxon>Cephalochordata</taxon>
        <taxon>Leptocardii</taxon>
        <taxon>Amphioxiformes</taxon>
        <taxon>Branchiostomatidae</taxon>
        <taxon>Branchiostoma</taxon>
    </lineage>
</organism>
<evidence type="ECO:0000313" key="11">
    <source>
        <dbReference type="Proteomes" id="UP000001554"/>
    </source>
</evidence>
<gene>
    <name evidence="12" type="primary">LOC118409563</name>
</gene>
<dbReference type="RefSeq" id="XP_035666563.1">
    <property type="nucleotide sequence ID" value="XM_035810670.1"/>
</dbReference>
<dbReference type="PANTHER" id="PTHR21328">
    <property type="entry name" value="POLY ADP-RIBOSE POLYMERASE FAMILY, MEMBER PARP"/>
    <property type="match status" value="1"/>
</dbReference>
<name>A0A9J7KM87_BRAFL</name>
<dbReference type="SUPFAM" id="SSF56399">
    <property type="entry name" value="ADP-ribosylation"/>
    <property type="match status" value="1"/>
</dbReference>
<keyword evidence="4" id="KW-0013">ADP-ribosylation</keyword>
<protein>
    <recommendedName>
        <fullName evidence="7">Poly [ADP-ribose] polymerase</fullName>
        <shortName evidence="7">PARP</shortName>
        <ecNumber evidence="7">2.4.2.-</ecNumber>
    </recommendedName>
</protein>
<keyword evidence="11" id="KW-1185">Reference proteome</keyword>
<dbReference type="OrthoDB" id="109543at2759"/>
<keyword evidence="1 7" id="KW-0328">Glycosyltransferase</keyword>
<evidence type="ECO:0000313" key="12">
    <source>
        <dbReference type="RefSeq" id="XP_035666563.1"/>
    </source>
</evidence>
<dbReference type="Gene3D" id="3.90.228.10">
    <property type="match status" value="1"/>
</dbReference>
<dbReference type="PROSITE" id="PS50030">
    <property type="entry name" value="UBA"/>
    <property type="match status" value="1"/>
</dbReference>
<dbReference type="GO" id="GO:0005635">
    <property type="term" value="C:nuclear envelope"/>
    <property type="evidence" value="ECO:0000318"/>
    <property type="project" value="GO_Central"/>
</dbReference>
<evidence type="ECO:0000256" key="2">
    <source>
        <dbReference type="ARBA" id="ARBA00022679"/>
    </source>
</evidence>
<dbReference type="InterPro" id="IPR015940">
    <property type="entry name" value="UBA"/>
</dbReference>
<evidence type="ECO:0000256" key="6">
    <source>
        <dbReference type="ARBA" id="ARBA00024347"/>
    </source>
</evidence>
<dbReference type="InterPro" id="IPR009060">
    <property type="entry name" value="UBA-like_sf"/>
</dbReference>
<feature type="domain" description="PARP catalytic" evidence="10">
    <location>
        <begin position="545"/>
        <end position="810"/>
    </location>
</feature>
<dbReference type="OMA" id="HLRFMRT"/>
<accession>A0A9J7KM87</accession>
<dbReference type="Proteomes" id="UP000001554">
    <property type="component" value="Chromosome 2"/>
</dbReference>